<proteinExistence type="predicted"/>
<accession>A0A3M8AXU6</accession>
<protein>
    <submittedName>
        <fullName evidence="2">Pro-sigmaK processing inhibitor BofA</fullName>
    </submittedName>
    <submittedName>
        <fullName evidence="1">Sigma-K factor-processing regulatory protein BofA</fullName>
    </submittedName>
</protein>
<dbReference type="NCBIfam" id="TIGR02862">
    <property type="entry name" value="spore_BofA"/>
    <property type="match status" value="1"/>
</dbReference>
<dbReference type="EMBL" id="RHHN01000030">
    <property type="protein sequence ID" value="RNB56026.1"/>
    <property type="molecule type" value="Genomic_DNA"/>
</dbReference>
<dbReference type="RefSeq" id="WP_005830517.1">
    <property type="nucleotide sequence ID" value="NZ_BJOD01000015.1"/>
</dbReference>
<dbReference type="Proteomes" id="UP000276178">
    <property type="component" value="Unassembled WGS sequence"/>
</dbReference>
<dbReference type="Pfam" id="PF07441">
    <property type="entry name" value="BofA"/>
    <property type="match status" value="1"/>
</dbReference>
<gene>
    <name evidence="2" type="primary">bofA</name>
    <name evidence="1" type="ORF">BAG01nite_18190</name>
    <name evidence="2" type="ORF">EB820_10340</name>
</gene>
<evidence type="ECO:0000313" key="1">
    <source>
        <dbReference type="EMBL" id="GED25717.1"/>
    </source>
</evidence>
<name>A0A3M8AXU6_9BACL</name>
<comment type="caution">
    <text evidence="2">The sequence shown here is derived from an EMBL/GenBank/DDBJ whole genome shotgun (WGS) entry which is preliminary data.</text>
</comment>
<keyword evidence="4" id="KW-1185">Reference proteome</keyword>
<dbReference type="GeneID" id="82809175"/>
<sequence>MATGWIIALIIVGILLLTAASKSVTTPIRWIGFGVMQVVIGAILLFFTNLVGELASFHIPINPVTALVAGFLRLPGLAALIVIKLWIMS</sequence>
<evidence type="ECO:0000313" key="3">
    <source>
        <dbReference type="Proteomes" id="UP000276178"/>
    </source>
</evidence>
<reference evidence="1 4" key="2">
    <citation type="submission" date="2019-06" db="EMBL/GenBank/DDBJ databases">
        <title>Whole genome shotgun sequence of Brevibacillus agri NBRC 15538.</title>
        <authorList>
            <person name="Hosoyama A."/>
            <person name="Uohara A."/>
            <person name="Ohji S."/>
            <person name="Ichikawa N."/>
        </authorList>
    </citation>
    <scope>NUCLEOTIDE SEQUENCE [LARGE SCALE GENOMIC DNA]</scope>
    <source>
        <strain evidence="1 4">NBRC 15538</strain>
    </source>
</reference>
<evidence type="ECO:0000313" key="2">
    <source>
        <dbReference type="EMBL" id="RNB56026.1"/>
    </source>
</evidence>
<dbReference type="AlphaFoldDB" id="A0A3M8AXU6"/>
<dbReference type="Proteomes" id="UP000317180">
    <property type="component" value="Unassembled WGS sequence"/>
</dbReference>
<dbReference type="OrthoDB" id="2692225at2"/>
<evidence type="ECO:0000313" key="4">
    <source>
        <dbReference type="Proteomes" id="UP000317180"/>
    </source>
</evidence>
<dbReference type="InterPro" id="IPR010001">
    <property type="entry name" value="BofA"/>
</dbReference>
<reference evidence="2 3" key="1">
    <citation type="submission" date="2018-10" db="EMBL/GenBank/DDBJ databases">
        <title>Phylogenomics of Brevibacillus.</title>
        <authorList>
            <person name="Dunlap C."/>
        </authorList>
    </citation>
    <scope>NUCLEOTIDE SEQUENCE [LARGE SCALE GENOMIC DNA]</scope>
    <source>
        <strain evidence="2 3">NRRL NRS 1219</strain>
    </source>
</reference>
<dbReference type="EMBL" id="BJOD01000015">
    <property type="protein sequence ID" value="GED25717.1"/>
    <property type="molecule type" value="Genomic_DNA"/>
</dbReference>
<organism evidence="2 3">
    <name type="scientific">Brevibacillus agri</name>
    <dbReference type="NCBI Taxonomy" id="51101"/>
    <lineage>
        <taxon>Bacteria</taxon>
        <taxon>Bacillati</taxon>
        <taxon>Bacillota</taxon>
        <taxon>Bacilli</taxon>
        <taxon>Bacillales</taxon>
        <taxon>Paenibacillaceae</taxon>
        <taxon>Brevibacillus</taxon>
    </lineage>
</organism>